<comment type="caution">
    <text evidence="2">The sequence shown here is derived from an EMBL/GenBank/DDBJ whole genome shotgun (WGS) entry which is preliminary data.</text>
</comment>
<protein>
    <submittedName>
        <fullName evidence="2">Uncharacterized protein</fullName>
    </submittedName>
</protein>
<proteinExistence type="predicted"/>
<name>A0AAV4TAY6_CAEEX</name>
<keyword evidence="3" id="KW-1185">Reference proteome</keyword>
<evidence type="ECO:0000313" key="2">
    <source>
        <dbReference type="EMBL" id="GIY43354.1"/>
    </source>
</evidence>
<evidence type="ECO:0000313" key="3">
    <source>
        <dbReference type="Proteomes" id="UP001054945"/>
    </source>
</evidence>
<reference evidence="2 3" key="1">
    <citation type="submission" date="2021-06" db="EMBL/GenBank/DDBJ databases">
        <title>Caerostris extrusa draft genome.</title>
        <authorList>
            <person name="Kono N."/>
            <person name="Arakawa K."/>
        </authorList>
    </citation>
    <scope>NUCLEOTIDE SEQUENCE [LARGE SCALE GENOMIC DNA]</scope>
</reference>
<organism evidence="2 3">
    <name type="scientific">Caerostris extrusa</name>
    <name type="common">Bark spider</name>
    <name type="synonym">Caerostris bankana</name>
    <dbReference type="NCBI Taxonomy" id="172846"/>
    <lineage>
        <taxon>Eukaryota</taxon>
        <taxon>Metazoa</taxon>
        <taxon>Ecdysozoa</taxon>
        <taxon>Arthropoda</taxon>
        <taxon>Chelicerata</taxon>
        <taxon>Arachnida</taxon>
        <taxon>Araneae</taxon>
        <taxon>Araneomorphae</taxon>
        <taxon>Entelegynae</taxon>
        <taxon>Araneoidea</taxon>
        <taxon>Araneidae</taxon>
        <taxon>Caerostris</taxon>
    </lineage>
</organism>
<sequence length="153" mass="16826">MLLETEYYVKCRDNHFLASSYKISKCVTATPKKSVVDNLPIDWSTMHISEKRGPSRFRDYHFPAVQNSNLGAASDEALPVPSGTSSQEPRVGFVPSSPSTSDRMQLICTATRIFTAGRNRNIIISATPDSVLEIELAPSKQSGISDCSSRRSN</sequence>
<feature type="region of interest" description="Disordered" evidence="1">
    <location>
        <begin position="72"/>
        <end position="100"/>
    </location>
</feature>
<accession>A0AAV4TAY6</accession>
<gene>
    <name evidence="2" type="ORF">CEXT_38011</name>
</gene>
<dbReference type="EMBL" id="BPLR01010965">
    <property type="protein sequence ID" value="GIY43354.1"/>
    <property type="molecule type" value="Genomic_DNA"/>
</dbReference>
<dbReference type="AlphaFoldDB" id="A0AAV4TAY6"/>
<dbReference type="Proteomes" id="UP001054945">
    <property type="component" value="Unassembled WGS sequence"/>
</dbReference>
<evidence type="ECO:0000256" key="1">
    <source>
        <dbReference type="SAM" id="MobiDB-lite"/>
    </source>
</evidence>